<dbReference type="InterPro" id="IPR019506">
    <property type="entry name" value="Pept-inhibitor_PinA"/>
</dbReference>
<accession>A0A345AV62</accession>
<gene>
    <name evidence="1" type="ORF">Ac3_234</name>
</gene>
<dbReference type="EMBL" id="MH460829">
    <property type="protein sequence ID" value="AXF40795.1"/>
    <property type="molecule type" value="Genomic_DNA"/>
</dbReference>
<dbReference type="Pfam" id="PF10465">
    <property type="entry name" value="Inhibitor_I24"/>
    <property type="match status" value="1"/>
</dbReference>
<proteinExistence type="predicted"/>
<sequence length="92" mass="10663">MIEVGNIYEVTEAWTKIKGNPEICERMPIFKPGAKFKIVEVEENFGKADVIAIVDMATNEYYHIEDCPISDLVWCFFSHIEEKRGYITLVDM</sequence>
<reference evidence="2" key="1">
    <citation type="submission" date="2018-06" db="EMBL/GenBank/DDBJ databases">
        <title>Whole genome analysis of phage vB_ApiM_fHyAci03 infecting Acinetobacter pittii.</title>
        <authorList>
            <person name="Kiljunen S."/>
            <person name="Wicklund A."/>
            <person name="Skurnik M."/>
        </authorList>
    </citation>
    <scope>NUCLEOTIDE SEQUENCE [LARGE SCALE GENOMIC DNA]</scope>
</reference>
<name>A0A345AV62_9CAUD</name>
<evidence type="ECO:0000313" key="2">
    <source>
        <dbReference type="Proteomes" id="UP000255697"/>
    </source>
</evidence>
<dbReference type="Proteomes" id="UP000255697">
    <property type="component" value="Segment"/>
</dbReference>
<keyword evidence="2" id="KW-1185">Reference proteome</keyword>
<evidence type="ECO:0000313" key="1">
    <source>
        <dbReference type="EMBL" id="AXF40795.1"/>
    </source>
</evidence>
<organism evidence="1 2">
    <name type="scientific">Acinetobacter phage vB_ApiM_fHyAci03</name>
    <dbReference type="NCBI Taxonomy" id="2269366"/>
    <lineage>
        <taxon>Viruses</taxon>
        <taxon>Duplodnaviria</taxon>
        <taxon>Heunggongvirae</taxon>
        <taxon>Uroviricota</taxon>
        <taxon>Caudoviricetes</taxon>
        <taxon>Pantevenvirales</taxon>
        <taxon>Straboviridae</taxon>
        <taxon>Twarogvirinae</taxon>
        <taxon>Lazarusvirus</taxon>
        <taxon>Lazarusvirus fhyacithree</taxon>
    </lineage>
</organism>
<protein>
    <submittedName>
        <fullName evidence="1">Uncharacterized protein</fullName>
    </submittedName>
</protein>